<evidence type="ECO:0000259" key="13">
    <source>
        <dbReference type="PROSITE" id="PS51510"/>
    </source>
</evidence>
<feature type="binding site" evidence="9">
    <location>
        <begin position="292"/>
        <end position="296"/>
    </location>
    <ligand>
        <name>ATP</name>
        <dbReference type="ChEBI" id="CHEBI:30616"/>
    </ligand>
</feature>
<evidence type="ECO:0000256" key="5">
    <source>
        <dbReference type="ARBA" id="ARBA00022777"/>
    </source>
</evidence>
<keyword evidence="4 9" id="KW-0547">Nucleotide-binding</keyword>
<evidence type="ECO:0000256" key="2">
    <source>
        <dbReference type="ARBA" id="ARBA00012230"/>
    </source>
</evidence>
<dbReference type="InterPro" id="IPR001878">
    <property type="entry name" value="Znf_CCHC"/>
</dbReference>
<dbReference type="PANTHER" id="PTHR11547:SF38">
    <property type="entry name" value="ARGININE KINASE 1-RELATED"/>
    <property type="match status" value="1"/>
</dbReference>
<accession>A0ABY6L089</accession>
<dbReference type="PANTHER" id="PTHR11547">
    <property type="entry name" value="ARGININE OR CREATINE KINASE"/>
    <property type="match status" value="1"/>
</dbReference>
<evidence type="ECO:0000256" key="3">
    <source>
        <dbReference type="ARBA" id="ARBA00022679"/>
    </source>
</evidence>
<keyword evidence="7" id="KW-0863">Zinc-finger</keyword>
<feature type="domain" description="Phosphagen kinase N-terminal" evidence="12">
    <location>
        <begin position="20"/>
        <end position="104"/>
    </location>
</feature>
<feature type="domain" description="Phosphagen kinase C-terminal" evidence="13">
    <location>
        <begin position="131"/>
        <end position="366"/>
    </location>
</feature>
<dbReference type="EMBL" id="CP092873">
    <property type="protein sequence ID" value="UYV74284.1"/>
    <property type="molecule type" value="Genomic_DNA"/>
</dbReference>
<feature type="domain" description="CCHC-type" evidence="11">
    <location>
        <begin position="731"/>
        <end position="746"/>
    </location>
</feature>
<evidence type="ECO:0000256" key="10">
    <source>
        <dbReference type="SAM" id="MobiDB-lite"/>
    </source>
</evidence>
<feature type="binding site" evidence="9">
    <location>
        <begin position="323"/>
        <end position="328"/>
    </location>
    <ligand>
        <name>ATP</name>
        <dbReference type="ChEBI" id="CHEBI:30616"/>
    </ligand>
</feature>
<dbReference type="InterPro" id="IPR001969">
    <property type="entry name" value="Aspartic_peptidase_AS"/>
</dbReference>
<dbReference type="PROSITE" id="PS51509">
    <property type="entry name" value="PHOSPHAGEN_KINASE_N"/>
    <property type="match status" value="1"/>
</dbReference>
<dbReference type="SUPFAM" id="SSF55931">
    <property type="entry name" value="Glutamine synthetase/guanido kinase"/>
    <property type="match status" value="1"/>
</dbReference>
<protein>
    <recommendedName>
        <fullName evidence="2">arginine kinase</fullName>
        <ecNumber evidence="2">2.7.3.3</ecNumber>
    </recommendedName>
</protein>
<dbReference type="InterPro" id="IPR022414">
    <property type="entry name" value="ATP-guanido_PTrfase_cat"/>
</dbReference>
<keyword evidence="7" id="KW-0479">Metal-binding</keyword>
<evidence type="ECO:0000259" key="12">
    <source>
        <dbReference type="PROSITE" id="PS51509"/>
    </source>
</evidence>
<dbReference type="Pfam" id="PF00217">
    <property type="entry name" value="ATP-gua_Ptrans"/>
    <property type="match status" value="1"/>
</dbReference>
<evidence type="ECO:0000256" key="8">
    <source>
        <dbReference type="PROSITE-ProRule" id="PRU00842"/>
    </source>
</evidence>
<dbReference type="InterPro" id="IPR005312">
    <property type="entry name" value="DUF1759"/>
</dbReference>
<keyword evidence="5 9" id="KW-0418">Kinase</keyword>
<dbReference type="Gene3D" id="3.30.590.10">
    <property type="entry name" value="Glutamine synthetase/guanido kinase, catalytic domain"/>
    <property type="match status" value="1"/>
</dbReference>
<keyword evidence="3 9" id="KW-0808">Transferase</keyword>
<dbReference type="InterPro" id="IPR036802">
    <property type="entry name" value="ATP-guanido_PTrfase_N_sf"/>
</dbReference>
<feature type="binding site" evidence="9">
    <location>
        <begin position="134"/>
        <end position="138"/>
    </location>
    <ligand>
        <name>ATP</name>
        <dbReference type="ChEBI" id="CHEBI:30616"/>
    </ligand>
</feature>
<name>A0ABY6L089_9ARAC</name>
<sequence length="1090" mass="125365">MLWYMFQILNKPRVHESEADINWITCCLKKLEKNNFNSLLTKSLSTRIFDQIKLRKTIWGSTLKDVINTGVVNGSCGIGIYAPDADAYLVFHELFDKIIAEYHSFPETQCHPSQDYGNLSHLIDLDPTGNFVLSTRIRCCRNIEGFPFISKMSLVQFYQVEDTFIRCLKYFPHNLAGIYYPFLNLKEAIIDFLHSSKFLFSNDIKILQDAGVYHYWPAGRGVFHNFDRTLLIWVNSEDHLRFLSMQKGGNLKAVYARIVQATSILDSRIPCYRDERLGYLTFSPIVLGTTFRVTFELKLAHYASCKERIEELQKFCSSKNVVLTQHEDDSSIFDLSNRFTLGKNEFDTIIWMQDVIKEIIDIEYKASAVIICNDDRRIVLCEKRPAKPYLGGVETPTIFCRRDDNLMSSAARDSLEEKLYGIAEKHPSRHNSAQCQLVLLAQENITDEEIDREYEDCEKYIQERFSMEQKICMLRNQAKDEVLSNSSKNTKLNIKLPELELKTYDGSLENWLPWWAQFSKVHENEDLSNSDKFLYLRQAILPDSEAYRVIASYPVTGDNYTSAIQVLQERFGDPNILTELYVRRLLNLVMANVRKENRNLSNLYDDLSSHLRSLQTLGIEPQLSGVFLTREIPERLKALMNFLRAEVKSAQRLKFIEKGFNVEMPQRNFYNEGPRKWNNPRPATVSSLFGSRTPMKCCFCEKTNHESHQCYRIARISLEERMEKIRKAHLCFRCLRSGHFSRQCKRQLECKNCGMNHLDILCRGSSSKEIREKNGMENLRKDTPEPIASFSSQACTSQILMLTTVALLRGPKASKKVRILLDSGSQYSYVKQSLVEYMGLKNIGKITIVKSLFGGRRVEEERHGRYILNLEKLNDSREKIQVKALDQPKICDNVPPLPRGDWCRKLSSKGISIPEDNFNIKEIDILIGADYMGMLLTGKVVPIETNLTAIETSLGWTLMGNSAVIDRNKHVEQTLNFLTVQRDLKDLLDLGPAGMTDHAVSKHTSGEHEIGDDHRCAARHIGGSQQNQNRHSKPITNRMWNKWIIKSRTECGTNGIVNHEPNVEPRIIKSRTEGGTNGLLNHEPDVEPMK</sequence>
<evidence type="ECO:0000256" key="9">
    <source>
        <dbReference type="PROSITE-ProRule" id="PRU00843"/>
    </source>
</evidence>
<dbReference type="PROSITE" id="PS50158">
    <property type="entry name" value="ZF_CCHC"/>
    <property type="match status" value="1"/>
</dbReference>
<dbReference type="InterPro" id="IPR022413">
    <property type="entry name" value="ATP-guanido_PTrfase_N"/>
</dbReference>
<reference evidence="14 15" key="1">
    <citation type="submission" date="2022-01" db="EMBL/GenBank/DDBJ databases">
        <title>A chromosomal length assembly of Cordylochernes scorpioides.</title>
        <authorList>
            <person name="Zeh D."/>
            <person name="Zeh J."/>
        </authorList>
    </citation>
    <scope>NUCLEOTIDE SEQUENCE [LARGE SCALE GENOMIC DNA]</scope>
    <source>
        <strain evidence="14">IN4F17</strain>
        <tissue evidence="14">Whole Body</tissue>
    </source>
</reference>
<comment type="caution">
    <text evidence="9">Lacks conserved residue(s) required for the propagation of feature annotation.</text>
</comment>
<dbReference type="PROSITE" id="PS00141">
    <property type="entry name" value="ASP_PROTEASE"/>
    <property type="match status" value="1"/>
</dbReference>
<evidence type="ECO:0000256" key="1">
    <source>
        <dbReference type="ARBA" id="ARBA00006798"/>
    </source>
</evidence>
<comment type="similarity">
    <text evidence="1 8">Belongs to the ATP:guanido phosphotransferase family.</text>
</comment>
<feature type="region of interest" description="Disordered" evidence="10">
    <location>
        <begin position="1070"/>
        <end position="1090"/>
    </location>
</feature>
<organism evidence="14 15">
    <name type="scientific">Cordylochernes scorpioides</name>
    <dbReference type="NCBI Taxonomy" id="51811"/>
    <lineage>
        <taxon>Eukaryota</taxon>
        <taxon>Metazoa</taxon>
        <taxon>Ecdysozoa</taxon>
        <taxon>Arthropoda</taxon>
        <taxon>Chelicerata</taxon>
        <taxon>Arachnida</taxon>
        <taxon>Pseudoscorpiones</taxon>
        <taxon>Cheliferoidea</taxon>
        <taxon>Chernetidae</taxon>
        <taxon>Cordylochernes</taxon>
    </lineage>
</organism>
<gene>
    <name evidence="14" type="ORF">LAZ67_11002867</name>
</gene>
<dbReference type="Pfam" id="PF02807">
    <property type="entry name" value="ATP-gua_PtransN"/>
    <property type="match status" value="1"/>
</dbReference>
<keyword evidence="6 9" id="KW-0067">ATP-binding</keyword>
<evidence type="ECO:0000259" key="11">
    <source>
        <dbReference type="PROSITE" id="PS50158"/>
    </source>
</evidence>
<dbReference type="InterPro" id="IPR000749">
    <property type="entry name" value="ATP-guanido_PTrfase"/>
</dbReference>
<dbReference type="EC" id="2.7.3.3" evidence="2"/>
<evidence type="ECO:0000256" key="6">
    <source>
        <dbReference type="ARBA" id="ARBA00022840"/>
    </source>
</evidence>
<dbReference type="Proteomes" id="UP001235939">
    <property type="component" value="Chromosome 11"/>
</dbReference>
<dbReference type="InterPro" id="IPR014746">
    <property type="entry name" value="Gln_synth/guanido_kin_cat_dom"/>
</dbReference>
<evidence type="ECO:0000256" key="4">
    <source>
        <dbReference type="ARBA" id="ARBA00022741"/>
    </source>
</evidence>
<dbReference type="PROSITE" id="PS51510">
    <property type="entry name" value="PHOSPHAGEN_KINASE_C"/>
    <property type="match status" value="1"/>
</dbReference>
<dbReference type="Gene3D" id="1.10.135.10">
    <property type="entry name" value="ATP:guanido phosphotransferase, N-terminal domain"/>
    <property type="match status" value="1"/>
</dbReference>
<evidence type="ECO:0000313" key="15">
    <source>
        <dbReference type="Proteomes" id="UP001235939"/>
    </source>
</evidence>
<proteinExistence type="inferred from homology"/>
<evidence type="ECO:0000256" key="7">
    <source>
        <dbReference type="PROSITE-ProRule" id="PRU00047"/>
    </source>
</evidence>
<dbReference type="SUPFAM" id="SSF48034">
    <property type="entry name" value="Guanido kinase N-terminal domain"/>
    <property type="match status" value="1"/>
</dbReference>
<keyword evidence="15" id="KW-1185">Reference proteome</keyword>
<dbReference type="Pfam" id="PF03564">
    <property type="entry name" value="DUF1759"/>
    <property type="match status" value="1"/>
</dbReference>
<evidence type="ECO:0000313" key="14">
    <source>
        <dbReference type="EMBL" id="UYV74284.1"/>
    </source>
</evidence>
<feature type="binding site" evidence="9">
    <location>
        <position position="241"/>
    </location>
    <ligand>
        <name>ATP</name>
        <dbReference type="ChEBI" id="CHEBI:30616"/>
    </ligand>
</feature>
<keyword evidence="7" id="KW-0862">Zinc</keyword>